<evidence type="ECO:0000313" key="4">
    <source>
        <dbReference type="Proteomes" id="UP000645462"/>
    </source>
</evidence>
<dbReference type="PANTHER" id="PTHR13847:SF289">
    <property type="entry name" value="GLYCINE OXIDASE"/>
    <property type="match status" value="1"/>
</dbReference>
<dbReference type="EMBL" id="BMFC01000028">
    <property type="protein sequence ID" value="GGC23627.1"/>
    <property type="molecule type" value="Genomic_DNA"/>
</dbReference>
<name>A0ABQ1LIF3_9RHOB</name>
<dbReference type="InterPro" id="IPR036188">
    <property type="entry name" value="FAD/NAD-bd_sf"/>
</dbReference>
<dbReference type="PANTHER" id="PTHR13847">
    <property type="entry name" value="SARCOSINE DEHYDROGENASE-RELATED"/>
    <property type="match status" value="1"/>
</dbReference>
<dbReference type="Gene3D" id="3.30.9.10">
    <property type="entry name" value="D-Amino Acid Oxidase, subunit A, domain 2"/>
    <property type="match status" value="1"/>
</dbReference>
<proteinExistence type="predicted"/>
<dbReference type="Gene3D" id="3.50.50.60">
    <property type="entry name" value="FAD/NAD(P)-binding domain"/>
    <property type="match status" value="2"/>
</dbReference>
<dbReference type="Pfam" id="PF01266">
    <property type="entry name" value="DAO"/>
    <property type="match status" value="1"/>
</dbReference>
<dbReference type="SUPFAM" id="SSF54373">
    <property type="entry name" value="FAD-linked reductases, C-terminal domain"/>
    <property type="match status" value="1"/>
</dbReference>
<gene>
    <name evidence="3" type="ORF">GCM10011363_45170</name>
</gene>
<evidence type="ECO:0000259" key="2">
    <source>
        <dbReference type="Pfam" id="PF01266"/>
    </source>
</evidence>
<comment type="caution">
    <text evidence="3">The sequence shown here is derived from an EMBL/GenBank/DDBJ whole genome shotgun (WGS) entry which is preliminary data.</text>
</comment>
<protein>
    <submittedName>
        <fullName evidence="3">D-amino-acid dehydrogenase</fullName>
    </submittedName>
</protein>
<feature type="domain" description="FAD dependent oxidoreductase" evidence="2">
    <location>
        <begin position="11"/>
        <end position="400"/>
    </location>
</feature>
<accession>A0ABQ1LIF3</accession>
<reference evidence="4" key="1">
    <citation type="journal article" date="2019" name="Int. J. Syst. Evol. Microbiol.">
        <title>The Global Catalogue of Microorganisms (GCM) 10K type strain sequencing project: providing services to taxonomists for standard genome sequencing and annotation.</title>
        <authorList>
            <consortium name="The Broad Institute Genomics Platform"/>
            <consortium name="The Broad Institute Genome Sequencing Center for Infectious Disease"/>
            <person name="Wu L."/>
            <person name="Ma J."/>
        </authorList>
    </citation>
    <scope>NUCLEOTIDE SEQUENCE [LARGE SCALE GENOMIC DNA]</scope>
    <source>
        <strain evidence="4">CGMCC 1.12478</strain>
    </source>
</reference>
<evidence type="ECO:0000313" key="3">
    <source>
        <dbReference type="EMBL" id="GGC23627.1"/>
    </source>
</evidence>
<organism evidence="3 4">
    <name type="scientific">Marivita lacus</name>
    <dbReference type="NCBI Taxonomy" id="1323742"/>
    <lineage>
        <taxon>Bacteria</taxon>
        <taxon>Pseudomonadati</taxon>
        <taxon>Pseudomonadota</taxon>
        <taxon>Alphaproteobacteria</taxon>
        <taxon>Rhodobacterales</taxon>
        <taxon>Roseobacteraceae</taxon>
        <taxon>Marivita</taxon>
    </lineage>
</organism>
<sequence length="418" mass="45386">MTLSDTPRTALVIGAGVIGTASALRLAQAGLQTTLIDWQEPGQGASAGNAGSISSESIVPIALPGMLSQVPKWLFDPQGPLHVRWRYLPRAAPWLIRWVRASRQETVDRSAIALRGFLHSAVDDYCDLLGPEDSARLIRRRGQLIVWRSPRQSRSERVGHALREKHSVAMRWVTPAEITELEPAMAPNYARGLLLERHGHMIDPVATVQALAAKFEALGGVIRKGRVAELTRNVSGDASVLLEGGEILRADRIVLSAGGWSMRLAARLGLNVPLETERGYHVTLPGVENMCSRPIMNADQAFIVTQMAMGLRAAGTVEIAGLDAAPNYARAETLLKHLKTMFPDLPDATPEYWMGCRPSVPDSLPVIDRIASAPNVIVAFGHGHLGMTSAPATARIVRDLALGVRMNDDITPFRATRF</sequence>
<dbReference type="RefSeq" id="WP_188484364.1">
    <property type="nucleotide sequence ID" value="NZ_BMFC01000028.1"/>
</dbReference>
<keyword evidence="1" id="KW-0560">Oxidoreductase</keyword>
<keyword evidence="4" id="KW-1185">Reference proteome</keyword>
<dbReference type="SUPFAM" id="SSF51905">
    <property type="entry name" value="FAD/NAD(P)-binding domain"/>
    <property type="match status" value="1"/>
</dbReference>
<dbReference type="InterPro" id="IPR006076">
    <property type="entry name" value="FAD-dep_OxRdtase"/>
</dbReference>
<evidence type="ECO:0000256" key="1">
    <source>
        <dbReference type="ARBA" id="ARBA00023002"/>
    </source>
</evidence>
<dbReference type="Proteomes" id="UP000645462">
    <property type="component" value="Unassembled WGS sequence"/>
</dbReference>